<keyword evidence="2" id="KW-1185">Reference proteome</keyword>
<dbReference type="EMBL" id="LJCR01000533">
    <property type="protein sequence ID" value="KPV52477.1"/>
    <property type="molecule type" value="Genomic_DNA"/>
</dbReference>
<evidence type="ECO:0000313" key="1">
    <source>
        <dbReference type="EMBL" id="KPV52477.1"/>
    </source>
</evidence>
<organism evidence="1 2">
    <name type="scientific">Kouleothrix aurantiaca</name>
    <dbReference type="NCBI Taxonomy" id="186479"/>
    <lineage>
        <taxon>Bacteria</taxon>
        <taxon>Bacillati</taxon>
        <taxon>Chloroflexota</taxon>
        <taxon>Chloroflexia</taxon>
        <taxon>Chloroflexales</taxon>
        <taxon>Roseiflexineae</taxon>
        <taxon>Roseiflexaceae</taxon>
        <taxon>Kouleothrix</taxon>
    </lineage>
</organism>
<dbReference type="AlphaFoldDB" id="A0A0N8PSE2"/>
<dbReference type="Proteomes" id="UP000050509">
    <property type="component" value="Unassembled WGS sequence"/>
</dbReference>
<reference evidence="1 2" key="1">
    <citation type="submission" date="2015-09" db="EMBL/GenBank/DDBJ databases">
        <title>Draft genome sequence of Kouleothrix aurantiaca JCM 19913.</title>
        <authorList>
            <person name="Hemp J."/>
        </authorList>
    </citation>
    <scope>NUCLEOTIDE SEQUENCE [LARGE SCALE GENOMIC DNA]</scope>
    <source>
        <strain evidence="1 2">COM-B</strain>
    </source>
</reference>
<gene>
    <name evidence="1" type="ORF">SE17_15270</name>
</gene>
<protein>
    <submittedName>
        <fullName evidence="1">Uncharacterized protein</fullName>
    </submittedName>
</protein>
<proteinExistence type="predicted"/>
<comment type="caution">
    <text evidence="1">The sequence shown here is derived from an EMBL/GenBank/DDBJ whole genome shotgun (WGS) entry which is preliminary data.</text>
</comment>
<name>A0A0N8PSE2_9CHLR</name>
<evidence type="ECO:0000313" key="2">
    <source>
        <dbReference type="Proteomes" id="UP000050509"/>
    </source>
</evidence>
<accession>A0A0N8PSE2</accession>
<sequence>MIPSYPEWPGCFQRNFRLRELAPANATLLSFYGPHHLFQRGANQYIVVDTMQSAVLAPMTWAEVLERYPGFGDIALPVTPDLDAVLKAKRRGGRSARDAGRVQLDLIETVVEEDGVLV</sequence>